<keyword evidence="1" id="KW-0175">Coiled coil</keyword>
<name>A0A1E4TAD7_9ASCO</name>
<gene>
    <name evidence="4" type="ORF">CANCADRAFT_57767</name>
</gene>
<protein>
    <recommendedName>
        <fullName evidence="3">Tudor domain-containing protein</fullName>
    </recommendedName>
</protein>
<organism evidence="4 5">
    <name type="scientific">Tortispora caseinolytica NRRL Y-17796</name>
    <dbReference type="NCBI Taxonomy" id="767744"/>
    <lineage>
        <taxon>Eukaryota</taxon>
        <taxon>Fungi</taxon>
        <taxon>Dikarya</taxon>
        <taxon>Ascomycota</taxon>
        <taxon>Saccharomycotina</taxon>
        <taxon>Trigonopsidomycetes</taxon>
        <taxon>Trigonopsidales</taxon>
        <taxon>Trigonopsidaceae</taxon>
        <taxon>Tortispora</taxon>
    </lineage>
</organism>
<feature type="compositionally biased region" description="Polar residues" evidence="2">
    <location>
        <begin position="125"/>
        <end position="136"/>
    </location>
</feature>
<dbReference type="Proteomes" id="UP000095023">
    <property type="component" value="Unassembled WGS sequence"/>
</dbReference>
<dbReference type="InterPro" id="IPR002999">
    <property type="entry name" value="Tudor"/>
</dbReference>
<dbReference type="AlphaFoldDB" id="A0A1E4TAD7"/>
<keyword evidence="5" id="KW-1185">Reference proteome</keyword>
<sequence>MDAEEIQQYRDQYDAIVKQLENDKENKDLLVLKKELEELLALALAGGEPVAPIAAAEPTIVYGAGEFVLARWKDGKYYKSEILSQTGSSENPIYTIKYLDYDEIDTVGVRDLRPLEVAKEADSMQMPTNTQKLSSRQVKKQKEVKRLEESKNKWKSFAAKTRISKPPSSRKPNSSSVTTARRSKHVHEKLDDEDE</sequence>
<dbReference type="PROSITE" id="PS50304">
    <property type="entry name" value="TUDOR"/>
    <property type="match status" value="1"/>
</dbReference>
<evidence type="ECO:0000256" key="1">
    <source>
        <dbReference type="SAM" id="Coils"/>
    </source>
</evidence>
<dbReference type="CDD" id="cd20446">
    <property type="entry name" value="Tudor_SpSPF30-like"/>
    <property type="match status" value="1"/>
</dbReference>
<proteinExistence type="predicted"/>
<dbReference type="SUPFAM" id="SSF63748">
    <property type="entry name" value="Tudor/PWWP/MBT"/>
    <property type="match status" value="1"/>
</dbReference>
<feature type="coiled-coil region" evidence="1">
    <location>
        <begin position="3"/>
        <end position="42"/>
    </location>
</feature>
<feature type="region of interest" description="Disordered" evidence="2">
    <location>
        <begin position="120"/>
        <end position="195"/>
    </location>
</feature>
<dbReference type="SMART" id="SM00333">
    <property type="entry name" value="TUDOR"/>
    <property type="match status" value="1"/>
</dbReference>
<dbReference type="OrthoDB" id="79171at2759"/>
<accession>A0A1E4TAD7</accession>
<evidence type="ECO:0000256" key="2">
    <source>
        <dbReference type="SAM" id="MobiDB-lite"/>
    </source>
</evidence>
<feature type="domain" description="Tudor" evidence="3">
    <location>
        <begin position="61"/>
        <end position="122"/>
    </location>
</feature>
<evidence type="ECO:0000259" key="3">
    <source>
        <dbReference type="PROSITE" id="PS50304"/>
    </source>
</evidence>
<reference evidence="5" key="1">
    <citation type="submission" date="2016-02" db="EMBL/GenBank/DDBJ databases">
        <title>Comparative genomics of biotechnologically important yeasts.</title>
        <authorList>
            <consortium name="DOE Joint Genome Institute"/>
            <person name="Riley R."/>
            <person name="Haridas S."/>
            <person name="Wolfe K.H."/>
            <person name="Lopes M.R."/>
            <person name="Hittinger C.T."/>
            <person name="Goker M."/>
            <person name="Salamov A."/>
            <person name="Wisecaver J."/>
            <person name="Long T.M."/>
            <person name="Aerts A.L."/>
            <person name="Barry K."/>
            <person name="Choi C."/>
            <person name="Clum A."/>
            <person name="Coughlan A.Y."/>
            <person name="Deshpande S."/>
            <person name="Douglass A.P."/>
            <person name="Hanson S.J."/>
            <person name="Klenk H.-P."/>
            <person name="Labutti K."/>
            <person name="Lapidus A."/>
            <person name="Lindquist E."/>
            <person name="Lipzen A."/>
            <person name="Meier-Kolthoff J.P."/>
            <person name="Ohm R.A."/>
            <person name="Otillar R.P."/>
            <person name="Pangilinan J."/>
            <person name="Peng Y."/>
            <person name="Rokas A."/>
            <person name="Rosa C.A."/>
            <person name="Scheuner C."/>
            <person name="Sibirny A.A."/>
            <person name="Slot J.C."/>
            <person name="Stielow J.B."/>
            <person name="Sun H."/>
            <person name="Kurtzman C.P."/>
            <person name="Blackwell M."/>
            <person name="Jeffries T.W."/>
            <person name="Grigoriev I.V."/>
        </authorList>
    </citation>
    <scope>NUCLEOTIDE SEQUENCE [LARGE SCALE GENOMIC DNA]</scope>
    <source>
        <strain evidence="5">NRRL Y-17796</strain>
    </source>
</reference>
<feature type="compositionally biased region" description="Basic and acidic residues" evidence="2">
    <location>
        <begin position="140"/>
        <end position="152"/>
    </location>
</feature>
<dbReference type="Gene3D" id="2.30.30.140">
    <property type="match status" value="1"/>
</dbReference>
<feature type="compositionally biased region" description="Low complexity" evidence="2">
    <location>
        <begin position="164"/>
        <end position="176"/>
    </location>
</feature>
<evidence type="ECO:0000313" key="5">
    <source>
        <dbReference type="Proteomes" id="UP000095023"/>
    </source>
</evidence>
<dbReference type="EMBL" id="KV453843">
    <property type="protein sequence ID" value="ODV88618.1"/>
    <property type="molecule type" value="Genomic_DNA"/>
</dbReference>
<evidence type="ECO:0000313" key="4">
    <source>
        <dbReference type="EMBL" id="ODV88618.1"/>
    </source>
</evidence>